<dbReference type="PIRSF" id="PIRSF000524">
    <property type="entry name" value="SPT"/>
    <property type="match status" value="1"/>
</dbReference>
<dbReference type="EMBL" id="LJIJ01001679">
    <property type="protein sequence ID" value="ODM91082.1"/>
    <property type="molecule type" value="Genomic_DNA"/>
</dbReference>
<dbReference type="AlphaFoldDB" id="A0A1D2MDT9"/>
<comment type="cofactor">
    <cofactor evidence="1 4 6">
        <name>pyridoxal 5'-phosphate</name>
        <dbReference type="ChEBI" id="CHEBI:597326"/>
    </cofactor>
</comment>
<dbReference type="Gene3D" id="3.40.640.10">
    <property type="entry name" value="Type I PLP-dependent aspartate aminotransferase-like (Major domain)"/>
    <property type="match status" value="1"/>
</dbReference>
<comment type="caution">
    <text evidence="9">The sequence shown here is derived from an EMBL/GenBank/DDBJ whole genome shotgun (WGS) entry which is preliminary data.</text>
</comment>
<comment type="catalytic activity">
    <reaction evidence="4">
        <text>glyoxylate + L-alanine = glycine + pyruvate</text>
        <dbReference type="Rhea" id="RHEA:24248"/>
        <dbReference type="ChEBI" id="CHEBI:15361"/>
        <dbReference type="ChEBI" id="CHEBI:36655"/>
        <dbReference type="ChEBI" id="CHEBI:57305"/>
        <dbReference type="ChEBI" id="CHEBI:57972"/>
        <dbReference type="EC" id="2.6.1.44"/>
    </reaction>
</comment>
<dbReference type="GO" id="GO:0004760">
    <property type="term" value="F:L-serine-pyruvate transaminase activity"/>
    <property type="evidence" value="ECO:0007669"/>
    <property type="project" value="TreeGrafter"/>
</dbReference>
<dbReference type="InterPro" id="IPR024169">
    <property type="entry name" value="SP_NH2Trfase/AEP_transaminase"/>
</dbReference>
<evidence type="ECO:0000313" key="10">
    <source>
        <dbReference type="Proteomes" id="UP000094527"/>
    </source>
</evidence>
<dbReference type="SUPFAM" id="SSF53383">
    <property type="entry name" value="PLP-dependent transferases"/>
    <property type="match status" value="1"/>
</dbReference>
<evidence type="ECO:0000256" key="7">
    <source>
        <dbReference type="SAM" id="MobiDB-lite"/>
    </source>
</evidence>
<organism evidence="9 10">
    <name type="scientific">Orchesella cincta</name>
    <name type="common">Springtail</name>
    <name type="synonym">Podura cincta</name>
    <dbReference type="NCBI Taxonomy" id="48709"/>
    <lineage>
        <taxon>Eukaryota</taxon>
        <taxon>Metazoa</taxon>
        <taxon>Ecdysozoa</taxon>
        <taxon>Arthropoda</taxon>
        <taxon>Hexapoda</taxon>
        <taxon>Collembola</taxon>
        <taxon>Entomobryomorpha</taxon>
        <taxon>Entomobryoidea</taxon>
        <taxon>Orchesellidae</taxon>
        <taxon>Orchesellinae</taxon>
        <taxon>Orchesella</taxon>
    </lineage>
</organism>
<protein>
    <recommendedName>
        <fullName evidence="4">Alanine--glyoxylate aminotransferase</fullName>
        <ecNumber evidence="4">2.6.1.44</ecNumber>
    </recommendedName>
</protein>
<feature type="domain" description="Aminotransferase class V" evidence="8">
    <location>
        <begin position="92"/>
        <end position="393"/>
    </location>
</feature>
<feature type="region of interest" description="Disordered" evidence="7">
    <location>
        <begin position="1"/>
        <end position="45"/>
    </location>
</feature>
<name>A0A1D2MDT9_ORCCI</name>
<evidence type="ECO:0000256" key="1">
    <source>
        <dbReference type="ARBA" id="ARBA00001933"/>
    </source>
</evidence>
<accession>A0A1D2MDT9</accession>
<dbReference type="STRING" id="48709.A0A1D2MDT9"/>
<evidence type="ECO:0000256" key="6">
    <source>
        <dbReference type="PIRSR" id="PIRSR000524-50"/>
    </source>
</evidence>
<feature type="compositionally biased region" description="Polar residues" evidence="7">
    <location>
        <begin position="18"/>
        <end position="34"/>
    </location>
</feature>
<feature type="binding site" evidence="5">
    <location>
        <position position="404"/>
    </location>
    <ligand>
        <name>substrate</name>
    </ligand>
</feature>
<keyword evidence="3 4" id="KW-0663">Pyridoxal phosphate</keyword>
<feature type="modified residue" description="N6-(pyridoxal phosphate)lysine" evidence="6">
    <location>
        <position position="248"/>
    </location>
</feature>
<dbReference type="InterPro" id="IPR015424">
    <property type="entry name" value="PyrdxlP-dep_Trfase"/>
</dbReference>
<dbReference type="EC" id="2.6.1.44" evidence="4"/>
<comment type="similarity">
    <text evidence="2 4">Belongs to the class-V pyridoxal-phosphate-dependent aminotransferase family.</text>
</comment>
<sequence>MLSEGQSSVEYHLRSPKDVNSTSLGSLESPTSSPEPFENESIRKPLPVPKCLSNRAATGEKGMLAGGGACTPYPRSFEAMKLACPGMYYTYAKTIRKEIMEGLRYILQTKNQYTFAYHGSGSTGTTAVMDNLIEQGDKVAVGVYGHWSSIAADIAERLGANVIRLKKPLGSRLTLEEIEKALSEHKPKVLYLLHGESTTGILQPLDGIGEACEKYGTILAVDLVSTVAQIPIEMDRMKIDVVMMNTQKAIGGVVGLAPVSYSPKAIAIIRNRKTPPRVYQTDVLEQAREWLIEEPKWYQVESCLHSVSLALLHMLREGLANIVDEGIENVWARHDQSSRYIFDRAEEMGLEFVVPVKEDRLPGTLLVKCPKGKDAYKVTGYMWDKHRIELSTGFGPPTIGKCIRVGLFGENARLDVAETIMDALKDSLSSPETNA</sequence>
<dbReference type="PANTHER" id="PTHR21152:SF40">
    <property type="entry name" value="ALANINE--GLYOXYLATE AMINOTRANSFERASE"/>
    <property type="match status" value="1"/>
</dbReference>
<keyword evidence="9" id="KW-0032">Aminotransferase</keyword>
<dbReference type="Proteomes" id="UP000094527">
    <property type="component" value="Unassembled WGS sequence"/>
</dbReference>
<evidence type="ECO:0000256" key="4">
    <source>
        <dbReference type="PIRNR" id="PIRNR000524"/>
    </source>
</evidence>
<evidence type="ECO:0000256" key="2">
    <source>
        <dbReference type="ARBA" id="ARBA00009236"/>
    </source>
</evidence>
<keyword evidence="9" id="KW-0670">Pyruvate</keyword>
<dbReference type="OrthoDB" id="7403325at2759"/>
<dbReference type="InterPro" id="IPR000192">
    <property type="entry name" value="Aminotrans_V_dom"/>
</dbReference>
<dbReference type="Gene3D" id="3.90.1150.10">
    <property type="entry name" value="Aspartate Aminotransferase, domain 1"/>
    <property type="match status" value="1"/>
</dbReference>
<dbReference type="Pfam" id="PF00266">
    <property type="entry name" value="Aminotran_5"/>
    <property type="match status" value="1"/>
</dbReference>
<evidence type="ECO:0000313" key="9">
    <source>
        <dbReference type="EMBL" id="ODM91082.1"/>
    </source>
</evidence>
<gene>
    <name evidence="9" type="ORF">Ocin01_15600</name>
</gene>
<evidence type="ECO:0000259" key="8">
    <source>
        <dbReference type="Pfam" id="PF00266"/>
    </source>
</evidence>
<proteinExistence type="inferred from homology"/>
<keyword evidence="9" id="KW-0808">Transferase</keyword>
<dbReference type="GO" id="GO:0008453">
    <property type="term" value="F:alanine-glyoxylate transaminase activity"/>
    <property type="evidence" value="ECO:0007669"/>
    <property type="project" value="UniProtKB-EC"/>
</dbReference>
<dbReference type="PANTHER" id="PTHR21152">
    <property type="entry name" value="AMINOTRANSFERASE CLASS V"/>
    <property type="match status" value="1"/>
</dbReference>
<dbReference type="InterPro" id="IPR015422">
    <property type="entry name" value="PyrdxlP-dep_Trfase_small"/>
</dbReference>
<evidence type="ECO:0000256" key="3">
    <source>
        <dbReference type="ARBA" id="ARBA00022898"/>
    </source>
</evidence>
<dbReference type="GO" id="GO:0019265">
    <property type="term" value="P:glycine biosynthetic process, by transamination of glyoxylate"/>
    <property type="evidence" value="ECO:0007669"/>
    <property type="project" value="TreeGrafter"/>
</dbReference>
<keyword evidence="10" id="KW-1185">Reference proteome</keyword>
<reference evidence="9 10" key="1">
    <citation type="journal article" date="2016" name="Genome Biol. Evol.">
        <title>Gene Family Evolution Reflects Adaptation to Soil Environmental Stressors in the Genome of the Collembolan Orchesella cincta.</title>
        <authorList>
            <person name="Faddeeva-Vakhrusheva A."/>
            <person name="Derks M.F."/>
            <person name="Anvar S.Y."/>
            <person name="Agamennone V."/>
            <person name="Suring W."/>
            <person name="Smit S."/>
            <person name="van Straalen N.M."/>
            <person name="Roelofs D."/>
        </authorList>
    </citation>
    <scope>NUCLEOTIDE SEQUENCE [LARGE SCALE GENOMIC DNA]</scope>
    <source>
        <tissue evidence="9">Mixed pool</tissue>
    </source>
</reference>
<dbReference type="GO" id="GO:0005777">
    <property type="term" value="C:peroxisome"/>
    <property type="evidence" value="ECO:0007669"/>
    <property type="project" value="TreeGrafter"/>
</dbReference>
<dbReference type="InterPro" id="IPR015421">
    <property type="entry name" value="PyrdxlP-dep_Trfase_major"/>
</dbReference>
<evidence type="ECO:0000256" key="5">
    <source>
        <dbReference type="PIRSR" id="PIRSR000524-1"/>
    </source>
</evidence>